<feature type="domain" description="HTH LytTR-type" evidence="3">
    <location>
        <begin position="146"/>
        <end position="245"/>
    </location>
</feature>
<reference evidence="4 5" key="1">
    <citation type="submission" date="2012-05" db="EMBL/GenBank/DDBJ databases">
        <title>Genome sequence of Nitritalea halalkaliphila LW7.</title>
        <authorList>
            <person name="Jangir P.K."/>
            <person name="Singh A."/>
            <person name="Shivaji S."/>
            <person name="Sharma R."/>
        </authorList>
    </citation>
    <scope>NUCLEOTIDE SEQUENCE [LARGE SCALE GENOMIC DNA]</scope>
    <source>
        <strain evidence="4 5">LW7</strain>
    </source>
</reference>
<dbReference type="PANTHER" id="PTHR37299:SF1">
    <property type="entry name" value="STAGE 0 SPORULATION PROTEIN A HOMOLOG"/>
    <property type="match status" value="1"/>
</dbReference>
<dbReference type="AlphaFoldDB" id="I5C5Q2"/>
<dbReference type="OrthoDB" id="1646880at2"/>
<dbReference type="GO" id="GO:0003677">
    <property type="term" value="F:DNA binding"/>
    <property type="evidence" value="ECO:0007669"/>
    <property type="project" value="InterPro"/>
</dbReference>
<dbReference type="PROSITE" id="PS50930">
    <property type="entry name" value="HTH_LYTTR"/>
    <property type="match status" value="1"/>
</dbReference>
<dbReference type="Pfam" id="PF00072">
    <property type="entry name" value="Response_reg"/>
    <property type="match status" value="1"/>
</dbReference>
<sequence>MKEDRILIVEDELDIAENIQEILGLLEYQHIDIANSANQAVKLIKRSKPDLIFMDIKLKGDKDGIELGEMIKNMVDAPLVYVTSYSDPSIIERAKRVHPAGFIVKPFTTNDIHAITEIAMFNSRNQPKVELPTAVPQAAEALPDAIFIRSGIRYTRVGYEEIIYVNASGNIVTVHTDKKEFVVRKSLREMEEILSPHGFLRVQKSYMVSLRRIEAFTTKEIFMDNGVTVQIGRQYYSILLSRLNIIIDS</sequence>
<dbReference type="GO" id="GO:0000156">
    <property type="term" value="F:phosphorelay response regulator activity"/>
    <property type="evidence" value="ECO:0007669"/>
    <property type="project" value="InterPro"/>
</dbReference>
<dbReference type="PROSITE" id="PS50110">
    <property type="entry name" value="RESPONSE_REGULATORY"/>
    <property type="match status" value="1"/>
</dbReference>
<organism evidence="4 5">
    <name type="scientific">Nitritalea halalkaliphila LW7</name>
    <dbReference type="NCBI Taxonomy" id="1189621"/>
    <lineage>
        <taxon>Bacteria</taxon>
        <taxon>Pseudomonadati</taxon>
        <taxon>Bacteroidota</taxon>
        <taxon>Cytophagia</taxon>
        <taxon>Cytophagales</taxon>
        <taxon>Cyclobacteriaceae</taxon>
        <taxon>Nitritalea</taxon>
    </lineage>
</organism>
<dbReference type="STRING" id="1189621.A3SI_07684"/>
<evidence type="ECO:0000313" key="4">
    <source>
        <dbReference type="EMBL" id="EIM77154.1"/>
    </source>
</evidence>
<dbReference type="Pfam" id="PF04397">
    <property type="entry name" value="LytTR"/>
    <property type="match status" value="1"/>
</dbReference>
<evidence type="ECO:0000256" key="1">
    <source>
        <dbReference type="PROSITE-ProRule" id="PRU00169"/>
    </source>
</evidence>
<dbReference type="EMBL" id="AJYA01000016">
    <property type="protein sequence ID" value="EIM77154.1"/>
    <property type="molecule type" value="Genomic_DNA"/>
</dbReference>
<evidence type="ECO:0000259" key="3">
    <source>
        <dbReference type="PROSITE" id="PS50930"/>
    </source>
</evidence>
<dbReference type="PANTHER" id="PTHR37299">
    <property type="entry name" value="TRANSCRIPTIONAL REGULATOR-RELATED"/>
    <property type="match status" value="1"/>
</dbReference>
<comment type="caution">
    <text evidence="4">The sequence shown here is derived from an EMBL/GenBank/DDBJ whole genome shotgun (WGS) entry which is preliminary data.</text>
</comment>
<keyword evidence="1" id="KW-0597">Phosphoprotein</keyword>
<feature type="modified residue" description="4-aspartylphosphate" evidence="1">
    <location>
        <position position="55"/>
    </location>
</feature>
<feature type="domain" description="Response regulatory" evidence="2">
    <location>
        <begin position="5"/>
        <end position="120"/>
    </location>
</feature>
<evidence type="ECO:0000259" key="2">
    <source>
        <dbReference type="PROSITE" id="PS50110"/>
    </source>
</evidence>
<gene>
    <name evidence="4" type="ORF">A3SI_07684</name>
</gene>
<dbReference type="InterPro" id="IPR007492">
    <property type="entry name" value="LytTR_DNA-bd_dom"/>
</dbReference>
<dbReference type="RefSeq" id="WP_009054419.1">
    <property type="nucleotide sequence ID" value="NZ_AJYA01000016.1"/>
</dbReference>
<dbReference type="CDD" id="cd17534">
    <property type="entry name" value="REC_DC-like"/>
    <property type="match status" value="1"/>
</dbReference>
<dbReference type="Gene3D" id="2.40.50.1020">
    <property type="entry name" value="LytTr DNA-binding domain"/>
    <property type="match status" value="1"/>
</dbReference>
<dbReference type="Gene3D" id="3.40.50.2300">
    <property type="match status" value="1"/>
</dbReference>
<dbReference type="InterPro" id="IPR011006">
    <property type="entry name" value="CheY-like_superfamily"/>
</dbReference>
<dbReference type="SMART" id="SM00448">
    <property type="entry name" value="REC"/>
    <property type="match status" value="1"/>
</dbReference>
<keyword evidence="5" id="KW-1185">Reference proteome</keyword>
<dbReference type="Proteomes" id="UP000005551">
    <property type="component" value="Unassembled WGS sequence"/>
</dbReference>
<dbReference type="InterPro" id="IPR001789">
    <property type="entry name" value="Sig_transdc_resp-reg_receiver"/>
</dbReference>
<dbReference type="SMART" id="SM00850">
    <property type="entry name" value="LytTR"/>
    <property type="match status" value="1"/>
</dbReference>
<name>I5C5Q2_9BACT</name>
<dbReference type="SUPFAM" id="SSF52172">
    <property type="entry name" value="CheY-like"/>
    <property type="match status" value="1"/>
</dbReference>
<protein>
    <submittedName>
        <fullName evidence="4">LytTR family two component transcriptional regulator</fullName>
    </submittedName>
</protein>
<evidence type="ECO:0000313" key="5">
    <source>
        <dbReference type="Proteomes" id="UP000005551"/>
    </source>
</evidence>
<proteinExistence type="predicted"/>
<accession>I5C5Q2</accession>
<dbReference type="InterPro" id="IPR046947">
    <property type="entry name" value="LytR-like"/>
</dbReference>